<proteinExistence type="predicted"/>
<dbReference type="OrthoDB" id="2290219at2759"/>
<dbReference type="CDD" id="cd00303">
    <property type="entry name" value="retropepsin_like"/>
    <property type="match status" value="1"/>
</dbReference>
<gene>
    <name evidence="1" type="ORF">RFULGI_LOCUS10545</name>
</gene>
<sequence>TMPEALQVVNIMEKKKGNCFKSKRKQKLTNIKDEPNQPPHTITNNSLELTQVEENCKWLLKFNGKINSHSAWILFDSGAFHNFIDKDFATRNKLPLKTVSPLSVKLADGSKAQMDKTFNINKLELGSYYTSGISAQVLKLQCYDTILGKPWLYHANPNINWRKNTLVFQYGSKVIEVQADS</sequence>
<dbReference type="AlphaFoldDB" id="A0A9N9HTD1"/>
<name>A0A9N9HTD1_9GLOM</name>
<dbReference type="Pfam" id="PF13975">
    <property type="entry name" value="gag-asp_proteas"/>
    <property type="match status" value="1"/>
</dbReference>
<accession>A0A9N9HTD1</accession>
<comment type="caution">
    <text evidence="1">The sequence shown here is derived from an EMBL/GenBank/DDBJ whole genome shotgun (WGS) entry which is preliminary data.</text>
</comment>
<protein>
    <submittedName>
        <fullName evidence="1">14907_t:CDS:1</fullName>
    </submittedName>
</protein>
<feature type="non-terminal residue" evidence="1">
    <location>
        <position position="1"/>
    </location>
</feature>
<dbReference type="InterPro" id="IPR021109">
    <property type="entry name" value="Peptidase_aspartic_dom_sf"/>
</dbReference>
<reference evidence="1" key="1">
    <citation type="submission" date="2021-06" db="EMBL/GenBank/DDBJ databases">
        <authorList>
            <person name="Kallberg Y."/>
            <person name="Tangrot J."/>
            <person name="Rosling A."/>
        </authorList>
    </citation>
    <scope>NUCLEOTIDE SEQUENCE</scope>
    <source>
        <strain evidence="1">IN212</strain>
    </source>
</reference>
<dbReference type="Gene3D" id="2.40.70.10">
    <property type="entry name" value="Acid Proteases"/>
    <property type="match status" value="1"/>
</dbReference>
<dbReference type="SUPFAM" id="SSF50630">
    <property type="entry name" value="Acid proteases"/>
    <property type="match status" value="1"/>
</dbReference>
<evidence type="ECO:0000313" key="2">
    <source>
        <dbReference type="Proteomes" id="UP000789396"/>
    </source>
</evidence>
<dbReference type="Proteomes" id="UP000789396">
    <property type="component" value="Unassembled WGS sequence"/>
</dbReference>
<dbReference type="EMBL" id="CAJVPZ010021058">
    <property type="protein sequence ID" value="CAG8704405.1"/>
    <property type="molecule type" value="Genomic_DNA"/>
</dbReference>
<evidence type="ECO:0000313" key="1">
    <source>
        <dbReference type="EMBL" id="CAG8704405.1"/>
    </source>
</evidence>
<keyword evidence="2" id="KW-1185">Reference proteome</keyword>
<organism evidence="1 2">
    <name type="scientific">Racocetra fulgida</name>
    <dbReference type="NCBI Taxonomy" id="60492"/>
    <lineage>
        <taxon>Eukaryota</taxon>
        <taxon>Fungi</taxon>
        <taxon>Fungi incertae sedis</taxon>
        <taxon>Mucoromycota</taxon>
        <taxon>Glomeromycotina</taxon>
        <taxon>Glomeromycetes</taxon>
        <taxon>Diversisporales</taxon>
        <taxon>Gigasporaceae</taxon>
        <taxon>Racocetra</taxon>
    </lineage>
</organism>